<evidence type="ECO:0000256" key="7">
    <source>
        <dbReference type="SAM" id="Phobius"/>
    </source>
</evidence>
<dbReference type="GO" id="GO:0003677">
    <property type="term" value="F:DNA binding"/>
    <property type="evidence" value="ECO:0007669"/>
    <property type="project" value="UniProtKB-KW"/>
</dbReference>
<dbReference type="STRING" id="542762.A0A4S4EUF2"/>
<dbReference type="GO" id="GO:0005634">
    <property type="term" value="C:nucleus"/>
    <property type="evidence" value="ECO:0007669"/>
    <property type="project" value="UniProtKB-SubCell"/>
</dbReference>
<feature type="domain" description="Myb-like" evidence="8">
    <location>
        <begin position="57"/>
        <end position="107"/>
    </location>
</feature>
<comment type="subcellular location">
    <subcellularLocation>
        <location evidence="1">Nucleus</location>
    </subcellularLocation>
</comment>
<dbReference type="CDD" id="cd00167">
    <property type="entry name" value="SANT"/>
    <property type="match status" value="2"/>
</dbReference>
<organism evidence="10 11">
    <name type="scientific">Camellia sinensis var. sinensis</name>
    <name type="common">China tea</name>
    <dbReference type="NCBI Taxonomy" id="542762"/>
    <lineage>
        <taxon>Eukaryota</taxon>
        <taxon>Viridiplantae</taxon>
        <taxon>Streptophyta</taxon>
        <taxon>Embryophyta</taxon>
        <taxon>Tracheophyta</taxon>
        <taxon>Spermatophyta</taxon>
        <taxon>Magnoliopsida</taxon>
        <taxon>eudicotyledons</taxon>
        <taxon>Gunneridae</taxon>
        <taxon>Pentapetalae</taxon>
        <taxon>asterids</taxon>
        <taxon>Ericales</taxon>
        <taxon>Theaceae</taxon>
        <taxon>Camellia</taxon>
    </lineage>
</organism>
<keyword evidence="2" id="KW-0677">Repeat</keyword>
<evidence type="ECO:0000256" key="1">
    <source>
        <dbReference type="ARBA" id="ARBA00004123"/>
    </source>
</evidence>
<keyword evidence="7" id="KW-0812">Transmembrane</keyword>
<protein>
    <submittedName>
        <fullName evidence="10">Uncharacterized protein</fullName>
    </submittedName>
</protein>
<feature type="domain" description="HTH myb-type" evidence="9">
    <location>
        <begin position="57"/>
        <end position="111"/>
    </location>
</feature>
<keyword evidence="3" id="KW-0805">Transcription regulation</keyword>
<keyword evidence="7" id="KW-1133">Transmembrane helix</keyword>
<comment type="caution">
    <text evidence="10">The sequence shown here is derived from an EMBL/GenBank/DDBJ whole genome shotgun (WGS) entry which is preliminary data.</text>
</comment>
<dbReference type="FunFam" id="1.10.10.60:FF:000011">
    <property type="entry name" value="Myb transcription factor"/>
    <property type="match status" value="1"/>
</dbReference>
<feature type="domain" description="HTH myb-type" evidence="9">
    <location>
        <begin position="4"/>
        <end position="56"/>
    </location>
</feature>
<dbReference type="SUPFAM" id="SSF46689">
    <property type="entry name" value="Homeodomain-like"/>
    <property type="match status" value="1"/>
</dbReference>
<dbReference type="InterPro" id="IPR017930">
    <property type="entry name" value="Myb_dom"/>
</dbReference>
<evidence type="ECO:0000259" key="9">
    <source>
        <dbReference type="PROSITE" id="PS51294"/>
    </source>
</evidence>
<dbReference type="PROSITE" id="PS51294">
    <property type="entry name" value="HTH_MYB"/>
    <property type="match status" value="2"/>
</dbReference>
<accession>A0A4S4EUF2</accession>
<evidence type="ECO:0000256" key="5">
    <source>
        <dbReference type="ARBA" id="ARBA00023163"/>
    </source>
</evidence>
<sequence>MEGEKGYKKGLWTVEEDRILMDYITLHGKGRWNRVAKITGLKRCGKSCRLRWLNYLSPSVKHGNFSEEEDDLIIRLHKLLGNRWSLIAGRVPGRTDNQVKNHWNTHLSKKLGIRKGRSKTGNSSRTKISTKVSENVNVAIDANSKPNYDCNVEAEDQKAIQDGSQSNVGLFEVEEPMLNEYCQSPFWFSNILHSPSLIGILDQYSPDSVWHGFTGTPKIVPYEYRVLTGCGYTYRYGGTRTRYDKRGSDTFGLFGYGMGTPWVRRGTEIRVKGGGVKREVKSRERGEKTFKWCGVLWGFLVGLLDLVVFGCWWWHLSGYRRGTFQKGRIEWKRLVFLVRVRVSEGMELKEEDGGLRSRFRAAET</sequence>
<dbReference type="InterPro" id="IPR009057">
    <property type="entry name" value="Homeodomain-like_sf"/>
</dbReference>
<dbReference type="Pfam" id="PF00249">
    <property type="entry name" value="Myb_DNA-binding"/>
    <property type="match status" value="2"/>
</dbReference>
<name>A0A4S4EUF2_CAMSN</name>
<gene>
    <name evidence="10" type="ORF">TEA_005201</name>
</gene>
<dbReference type="InterPro" id="IPR001005">
    <property type="entry name" value="SANT/Myb"/>
</dbReference>
<dbReference type="Gene3D" id="1.10.10.60">
    <property type="entry name" value="Homeodomain-like"/>
    <property type="match status" value="2"/>
</dbReference>
<evidence type="ECO:0000256" key="3">
    <source>
        <dbReference type="ARBA" id="ARBA00023015"/>
    </source>
</evidence>
<keyword evidence="6" id="KW-0539">Nucleus</keyword>
<proteinExistence type="predicted"/>
<dbReference type="PANTHER" id="PTHR47999">
    <property type="entry name" value="TRANSCRIPTION FACTOR MYB8-RELATED-RELATED"/>
    <property type="match status" value="1"/>
</dbReference>
<feature type="transmembrane region" description="Helical" evidence="7">
    <location>
        <begin position="295"/>
        <end position="316"/>
    </location>
</feature>
<dbReference type="InterPro" id="IPR015495">
    <property type="entry name" value="Myb_TF_plants"/>
</dbReference>
<evidence type="ECO:0000256" key="2">
    <source>
        <dbReference type="ARBA" id="ARBA00022737"/>
    </source>
</evidence>
<dbReference type="EMBL" id="SDRB02001847">
    <property type="protein sequence ID" value="THG20561.1"/>
    <property type="molecule type" value="Genomic_DNA"/>
</dbReference>
<dbReference type="Proteomes" id="UP000306102">
    <property type="component" value="Unassembled WGS sequence"/>
</dbReference>
<feature type="domain" description="Myb-like" evidence="8">
    <location>
        <begin position="4"/>
        <end position="56"/>
    </location>
</feature>
<keyword evidence="4" id="KW-0238">DNA-binding</keyword>
<keyword evidence="11" id="KW-1185">Reference proteome</keyword>
<dbReference type="SMART" id="SM00717">
    <property type="entry name" value="SANT"/>
    <property type="match status" value="2"/>
</dbReference>
<keyword evidence="7" id="KW-0472">Membrane</keyword>
<evidence type="ECO:0000313" key="10">
    <source>
        <dbReference type="EMBL" id="THG20561.1"/>
    </source>
</evidence>
<dbReference type="GO" id="GO:0030154">
    <property type="term" value="P:cell differentiation"/>
    <property type="evidence" value="ECO:0007669"/>
    <property type="project" value="UniProtKB-ARBA"/>
</dbReference>
<evidence type="ECO:0000256" key="4">
    <source>
        <dbReference type="ARBA" id="ARBA00023125"/>
    </source>
</evidence>
<reference evidence="10 11" key="1">
    <citation type="journal article" date="2018" name="Proc. Natl. Acad. Sci. U.S.A.">
        <title>Draft genome sequence of Camellia sinensis var. sinensis provides insights into the evolution of the tea genome and tea quality.</title>
        <authorList>
            <person name="Wei C."/>
            <person name="Yang H."/>
            <person name="Wang S."/>
            <person name="Zhao J."/>
            <person name="Liu C."/>
            <person name="Gao L."/>
            <person name="Xia E."/>
            <person name="Lu Y."/>
            <person name="Tai Y."/>
            <person name="She G."/>
            <person name="Sun J."/>
            <person name="Cao H."/>
            <person name="Tong W."/>
            <person name="Gao Q."/>
            <person name="Li Y."/>
            <person name="Deng W."/>
            <person name="Jiang X."/>
            <person name="Wang W."/>
            <person name="Chen Q."/>
            <person name="Zhang S."/>
            <person name="Li H."/>
            <person name="Wu J."/>
            <person name="Wang P."/>
            <person name="Li P."/>
            <person name="Shi C."/>
            <person name="Zheng F."/>
            <person name="Jian J."/>
            <person name="Huang B."/>
            <person name="Shan D."/>
            <person name="Shi M."/>
            <person name="Fang C."/>
            <person name="Yue Y."/>
            <person name="Li F."/>
            <person name="Li D."/>
            <person name="Wei S."/>
            <person name="Han B."/>
            <person name="Jiang C."/>
            <person name="Yin Y."/>
            <person name="Xia T."/>
            <person name="Zhang Z."/>
            <person name="Bennetzen J.L."/>
            <person name="Zhao S."/>
            <person name="Wan X."/>
        </authorList>
    </citation>
    <scope>NUCLEOTIDE SEQUENCE [LARGE SCALE GENOMIC DNA]</scope>
    <source>
        <strain evidence="11">cv. Shuchazao</strain>
        <tissue evidence="10">Leaf</tissue>
    </source>
</reference>
<dbReference type="PROSITE" id="PS50090">
    <property type="entry name" value="MYB_LIKE"/>
    <property type="match status" value="2"/>
</dbReference>
<dbReference type="PANTHER" id="PTHR47999:SF59">
    <property type="entry name" value="TRANSCRIPTION FACTOR WER-LIKE"/>
    <property type="match status" value="1"/>
</dbReference>
<dbReference type="FunFam" id="1.10.10.60:FF:000353">
    <property type="entry name" value="Transcription factor WER"/>
    <property type="match status" value="1"/>
</dbReference>
<keyword evidence="5" id="KW-0804">Transcription</keyword>
<evidence type="ECO:0000313" key="11">
    <source>
        <dbReference type="Proteomes" id="UP000306102"/>
    </source>
</evidence>
<evidence type="ECO:0000259" key="8">
    <source>
        <dbReference type="PROSITE" id="PS50090"/>
    </source>
</evidence>
<evidence type="ECO:0000256" key="6">
    <source>
        <dbReference type="ARBA" id="ARBA00023242"/>
    </source>
</evidence>
<dbReference type="AlphaFoldDB" id="A0A4S4EUF2"/>